<protein>
    <recommendedName>
        <fullName evidence="1">RNA polymerase sigma-70 region 3 domain-containing protein</fullName>
    </recommendedName>
</protein>
<dbReference type="SUPFAM" id="SSF88659">
    <property type="entry name" value="Sigma3 and sigma4 domains of RNA polymerase sigma factors"/>
    <property type="match status" value="1"/>
</dbReference>
<gene>
    <name evidence="2" type="ORF">H9742_12160</name>
</gene>
<dbReference type="InterPro" id="IPR050239">
    <property type="entry name" value="Sigma-70_RNA_pol_init_factors"/>
</dbReference>
<evidence type="ECO:0000313" key="3">
    <source>
        <dbReference type="Proteomes" id="UP000824265"/>
    </source>
</evidence>
<dbReference type="InterPro" id="IPR036388">
    <property type="entry name" value="WH-like_DNA-bd_sf"/>
</dbReference>
<reference evidence="2" key="2">
    <citation type="submission" date="2021-04" db="EMBL/GenBank/DDBJ databases">
        <authorList>
            <person name="Gilroy R."/>
        </authorList>
    </citation>
    <scope>NUCLEOTIDE SEQUENCE</scope>
    <source>
        <strain evidence="2">CHK195-6426</strain>
    </source>
</reference>
<dbReference type="InterPro" id="IPR013324">
    <property type="entry name" value="RNA_pol_sigma_r3/r4-like"/>
</dbReference>
<dbReference type="PANTHER" id="PTHR30603">
    <property type="entry name" value="RNA POLYMERASE SIGMA FACTOR RPO"/>
    <property type="match status" value="1"/>
</dbReference>
<dbReference type="InterPro" id="IPR007624">
    <property type="entry name" value="RNA_pol_sigma70_r3"/>
</dbReference>
<accession>A0A9D1R668</accession>
<dbReference type="Gene3D" id="1.10.10.10">
    <property type="entry name" value="Winged helix-like DNA-binding domain superfamily/Winged helix DNA-binding domain"/>
    <property type="match status" value="1"/>
</dbReference>
<dbReference type="Gene3D" id="1.20.120.1810">
    <property type="match status" value="1"/>
</dbReference>
<dbReference type="AlphaFoldDB" id="A0A9D1R668"/>
<dbReference type="Proteomes" id="UP000824265">
    <property type="component" value="Unassembled WGS sequence"/>
</dbReference>
<sequence length="247" mass="27992">MDREVVFAKTLEQIKKLAGEQGGFIQEEQVRDAFAELSLEEEQLQLVFDYLKKHRIGIGEPVDPEEYLTEEERDFLQGYLEEIEMLSQCSQGEKHAITLSAMAGDISAKKRLMEIYLNDVAQIARLYAGQGVYLEDLIGEGNVALTIGVEMLGSLEEPKEAQGMLSSMIMRAMEEFIQENAAQEKMDRRILEKVNLVTEKAKELSQALCRKVTKEELAQETGMSLKSIQDALRMSGFQIEYIENTQP</sequence>
<reference evidence="2" key="1">
    <citation type="journal article" date="2021" name="PeerJ">
        <title>Extensive microbial diversity within the chicken gut microbiome revealed by metagenomics and culture.</title>
        <authorList>
            <person name="Gilroy R."/>
            <person name="Ravi A."/>
            <person name="Getino M."/>
            <person name="Pursley I."/>
            <person name="Horton D.L."/>
            <person name="Alikhan N.F."/>
            <person name="Baker D."/>
            <person name="Gharbi K."/>
            <person name="Hall N."/>
            <person name="Watson M."/>
            <person name="Adriaenssens E.M."/>
            <person name="Foster-Nyarko E."/>
            <person name="Jarju S."/>
            <person name="Secka A."/>
            <person name="Antonio M."/>
            <person name="Oren A."/>
            <person name="Chaudhuri R.R."/>
            <person name="La Ragione R."/>
            <person name="Hildebrand F."/>
            <person name="Pallen M.J."/>
        </authorList>
    </citation>
    <scope>NUCLEOTIDE SEQUENCE</scope>
    <source>
        <strain evidence="2">CHK195-6426</strain>
    </source>
</reference>
<dbReference type="GO" id="GO:0006352">
    <property type="term" value="P:DNA-templated transcription initiation"/>
    <property type="evidence" value="ECO:0007669"/>
    <property type="project" value="InterPro"/>
</dbReference>
<organism evidence="2 3">
    <name type="scientific">Candidatus Acetatifactor stercoripullorum</name>
    <dbReference type="NCBI Taxonomy" id="2838414"/>
    <lineage>
        <taxon>Bacteria</taxon>
        <taxon>Bacillati</taxon>
        <taxon>Bacillota</taxon>
        <taxon>Clostridia</taxon>
        <taxon>Lachnospirales</taxon>
        <taxon>Lachnospiraceae</taxon>
        <taxon>Acetatifactor</taxon>
    </lineage>
</organism>
<name>A0A9D1R668_9FIRM</name>
<dbReference type="GO" id="GO:0003700">
    <property type="term" value="F:DNA-binding transcription factor activity"/>
    <property type="evidence" value="ECO:0007669"/>
    <property type="project" value="InterPro"/>
</dbReference>
<comment type="caution">
    <text evidence="2">The sequence shown here is derived from an EMBL/GenBank/DDBJ whole genome shotgun (WGS) entry which is preliminary data.</text>
</comment>
<dbReference type="SUPFAM" id="SSF88946">
    <property type="entry name" value="Sigma2 domain of RNA polymerase sigma factors"/>
    <property type="match status" value="1"/>
</dbReference>
<evidence type="ECO:0000259" key="1">
    <source>
        <dbReference type="Pfam" id="PF04539"/>
    </source>
</evidence>
<dbReference type="Pfam" id="PF04539">
    <property type="entry name" value="Sigma70_r3"/>
    <property type="match status" value="1"/>
</dbReference>
<feature type="domain" description="RNA polymerase sigma-70 region 3" evidence="1">
    <location>
        <begin position="192"/>
        <end position="235"/>
    </location>
</feature>
<dbReference type="EMBL" id="DXGH01000069">
    <property type="protein sequence ID" value="HIW82248.1"/>
    <property type="molecule type" value="Genomic_DNA"/>
</dbReference>
<proteinExistence type="predicted"/>
<evidence type="ECO:0000313" key="2">
    <source>
        <dbReference type="EMBL" id="HIW82248.1"/>
    </source>
</evidence>
<dbReference type="InterPro" id="IPR013325">
    <property type="entry name" value="RNA_pol_sigma_r2"/>
</dbReference>
<dbReference type="PANTHER" id="PTHR30603:SF47">
    <property type="entry name" value="RNA POLYMERASE SIGMA FACTOR SIGD, CHLOROPLASTIC"/>
    <property type="match status" value="1"/>
</dbReference>